<gene>
    <name evidence="2" type="ORF">SAMN04489859_1006147</name>
</gene>
<dbReference type="OrthoDB" id="10004861at2"/>
<evidence type="ECO:0000256" key="1">
    <source>
        <dbReference type="SAM" id="MobiDB-lite"/>
    </source>
</evidence>
<feature type="region of interest" description="Disordered" evidence="1">
    <location>
        <begin position="1"/>
        <end position="25"/>
    </location>
</feature>
<accession>A0A1H8GE94</accession>
<evidence type="ECO:0000313" key="3">
    <source>
        <dbReference type="Proteomes" id="UP000199054"/>
    </source>
</evidence>
<organism evidence="2 3">
    <name type="scientific">Paracoccus alcaliphilus</name>
    <dbReference type="NCBI Taxonomy" id="34002"/>
    <lineage>
        <taxon>Bacteria</taxon>
        <taxon>Pseudomonadati</taxon>
        <taxon>Pseudomonadota</taxon>
        <taxon>Alphaproteobacteria</taxon>
        <taxon>Rhodobacterales</taxon>
        <taxon>Paracoccaceae</taxon>
        <taxon>Paracoccus</taxon>
    </lineage>
</organism>
<dbReference type="Proteomes" id="UP000199054">
    <property type="component" value="Unassembled WGS sequence"/>
</dbReference>
<name>A0A1H8GE94_9RHOB</name>
<protein>
    <submittedName>
        <fullName evidence="2">Uncharacterized protein</fullName>
    </submittedName>
</protein>
<dbReference type="EMBL" id="FODE01000006">
    <property type="protein sequence ID" value="SEN42356.1"/>
    <property type="molecule type" value="Genomic_DNA"/>
</dbReference>
<dbReference type="AlphaFoldDB" id="A0A1H8GE94"/>
<proteinExistence type="predicted"/>
<keyword evidence="3" id="KW-1185">Reference proteome</keyword>
<dbReference type="RefSeq" id="WP_090611049.1">
    <property type="nucleotide sequence ID" value="NZ_CP067124.1"/>
</dbReference>
<feature type="compositionally biased region" description="Basic and acidic residues" evidence="1">
    <location>
        <begin position="1"/>
        <end position="16"/>
    </location>
</feature>
<reference evidence="2 3" key="1">
    <citation type="submission" date="2016-10" db="EMBL/GenBank/DDBJ databases">
        <authorList>
            <person name="de Groot N.N."/>
        </authorList>
    </citation>
    <scope>NUCLEOTIDE SEQUENCE [LARGE SCALE GENOMIC DNA]</scope>
    <source>
        <strain evidence="2 3">DSM 8512</strain>
    </source>
</reference>
<sequence>MATNDHTTHGTPEETRSTGAQAQKPHFDAVAMQAGAFSADRERLFGARARMAALTVAKTQDELRRDFEDDPEALTDLSDTLAALSDECKAVLAIADAAAARLLIVGQEICGEMAD</sequence>
<evidence type="ECO:0000313" key="2">
    <source>
        <dbReference type="EMBL" id="SEN42356.1"/>
    </source>
</evidence>